<dbReference type="InterPro" id="IPR027267">
    <property type="entry name" value="AH/BAR_dom_sf"/>
</dbReference>
<dbReference type="InterPro" id="IPR016476">
    <property type="entry name" value="SH3_dom_pro"/>
</dbReference>
<sequence>MKSKIIQLISISLLGIGIPLSGYAEKHYYVTDNLSEYVRKGAGDNYRIAGTVKAGEKVIVLEKKNKYSLIQDSRNHKVWILSDRLTDKPSAREQLPFLEKQVEELKLKLSKINGDWQRRTEEIRRRSTQVEQQSSALLDINSQLKQEVNVLKNKNKELEIMQDVEQREIMIQWFMYGGLVLGIGLLLGLLLPFILPRKKQNSGWS</sequence>
<dbReference type="Gene3D" id="2.30.30.40">
    <property type="entry name" value="SH3 Domains"/>
    <property type="match status" value="1"/>
</dbReference>
<dbReference type="GO" id="GO:0016020">
    <property type="term" value="C:membrane"/>
    <property type="evidence" value="ECO:0007669"/>
    <property type="project" value="UniProtKB-SubCell"/>
</dbReference>
<evidence type="ECO:0000259" key="8">
    <source>
        <dbReference type="PROSITE" id="PS51781"/>
    </source>
</evidence>
<dbReference type="OrthoDB" id="9790951at2"/>
<evidence type="ECO:0000256" key="7">
    <source>
        <dbReference type="SAM" id="Phobius"/>
    </source>
</evidence>
<keyword evidence="4 7" id="KW-1133">Transmembrane helix</keyword>
<dbReference type="SMART" id="SM00287">
    <property type="entry name" value="SH3b"/>
    <property type="match status" value="1"/>
</dbReference>
<gene>
    <name evidence="9" type="ORF">QJT92_02155</name>
    <name evidence="10" type="ORF">SAMN05444853_101151</name>
</gene>
<dbReference type="STRING" id="97481.SAMN05444853_101151"/>
<keyword evidence="5 7" id="KW-0472">Membrane</keyword>
<dbReference type="Pfam" id="PF08239">
    <property type="entry name" value="SH3_3"/>
    <property type="match status" value="1"/>
</dbReference>
<keyword evidence="6" id="KW-0175">Coiled coil</keyword>
<organism evidence="10 11">
    <name type="scientific">Phocoenobacter skyensis</name>
    <dbReference type="NCBI Taxonomy" id="97481"/>
    <lineage>
        <taxon>Bacteria</taxon>
        <taxon>Pseudomonadati</taxon>
        <taxon>Pseudomonadota</taxon>
        <taxon>Gammaproteobacteria</taxon>
        <taxon>Pasteurellales</taxon>
        <taxon>Pasteurellaceae</taxon>
        <taxon>Phocoenobacter</taxon>
    </lineage>
</organism>
<proteinExistence type="predicted"/>
<dbReference type="SUPFAM" id="SSF103657">
    <property type="entry name" value="BAR/IMD domain-like"/>
    <property type="match status" value="1"/>
</dbReference>
<evidence type="ECO:0000313" key="12">
    <source>
        <dbReference type="Proteomes" id="UP001224812"/>
    </source>
</evidence>
<evidence type="ECO:0000313" key="11">
    <source>
        <dbReference type="Proteomes" id="UP000198883"/>
    </source>
</evidence>
<dbReference type="GeneID" id="83544701"/>
<reference evidence="9 12" key="3">
    <citation type="journal article" date="2023" name="Front. Microbiol.">
        <title>Phylogeography and host specificity of Pasteurellaceae pathogenic to sea-farmed fish in the north-east Atlantic.</title>
        <authorList>
            <person name="Gulla S."/>
            <person name="Colquhoun D.J."/>
            <person name="Olsen A.B."/>
            <person name="Spilsberg B."/>
            <person name="Lagesen K."/>
            <person name="Aakesson C.P."/>
            <person name="Strom S."/>
            <person name="Manji F."/>
            <person name="Birkbeck T.H."/>
            <person name="Nilsen H.K."/>
        </authorList>
    </citation>
    <scope>NUCLEOTIDE SEQUENCE [LARGE SCALE GENOMIC DNA]</scope>
    <source>
        <strain evidence="9 12">VIO11850</strain>
    </source>
</reference>
<evidence type="ECO:0000256" key="3">
    <source>
        <dbReference type="ARBA" id="ARBA00022729"/>
    </source>
</evidence>
<dbReference type="Proteomes" id="UP000198883">
    <property type="component" value="Unassembled WGS sequence"/>
</dbReference>
<dbReference type="RefSeq" id="WP_090919575.1">
    <property type="nucleotide sequence ID" value="NZ_CP016180.1"/>
</dbReference>
<protein>
    <submittedName>
        <fullName evidence="10">SH3 domain protein</fullName>
    </submittedName>
    <submittedName>
        <fullName evidence="9">TIGR04211 family SH3 domain-containing protein</fullName>
    </submittedName>
</protein>
<accession>A0A1H7U4U0</accession>
<evidence type="ECO:0000256" key="2">
    <source>
        <dbReference type="ARBA" id="ARBA00022692"/>
    </source>
</evidence>
<dbReference type="EMBL" id="FOBN01000001">
    <property type="protein sequence ID" value="SEL91769.1"/>
    <property type="molecule type" value="Genomic_DNA"/>
</dbReference>
<dbReference type="EMBL" id="JASAVS010000002">
    <property type="protein sequence ID" value="MDP8084738.1"/>
    <property type="molecule type" value="Genomic_DNA"/>
</dbReference>
<evidence type="ECO:0000256" key="1">
    <source>
        <dbReference type="ARBA" id="ARBA00004167"/>
    </source>
</evidence>
<dbReference type="AlphaFoldDB" id="A0A1H7U4U0"/>
<name>A0A1H7U4U0_9PAST</name>
<keyword evidence="3" id="KW-0732">Signal</keyword>
<reference evidence="11" key="1">
    <citation type="submission" date="2016-10" db="EMBL/GenBank/DDBJ databases">
        <authorList>
            <person name="Varghese N."/>
            <person name="Submissions S."/>
        </authorList>
    </citation>
    <scope>NUCLEOTIDE SEQUENCE [LARGE SCALE GENOMIC DNA]</scope>
    <source>
        <strain evidence="11">DSM 24204</strain>
    </source>
</reference>
<evidence type="ECO:0000256" key="4">
    <source>
        <dbReference type="ARBA" id="ARBA00022989"/>
    </source>
</evidence>
<dbReference type="NCBIfam" id="TIGR04211">
    <property type="entry name" value="SH3_and_anchor"/>
    <property type="match status" value="1"/>
</dbReference>
<keyword evidence="12" id="KW-1185">Reference proteome</keyword>
<dbReference type="PROSITE" id="PS51781">
    <property type="entry name" value="SH3B"/>
    <property type="match status" value="1"/>
</dbReference>
<dbReference type="Proteomes" id="UP001224812">
    <property type="component" value="Unassembled WGS sequence"/>
</dbReference>
<comment type="subcellular location">
    <subcellularLocation>
        <location evidence="1">Membrane</location>
        <topology evidence="1">Single-pass membrane protein</topology>
    </subcellularLocation>
</comment>
<keyword evidence="2 7" id="KW-0812">Transmembrane</keyword>
<evidence type="ECO:0000256" key="6">
    <source>
        <dbReference type="SAM" id="Coils"/>
    </source>
</evidence>
<evidence type="ECO:0000313" key="10">
    <source>
        <dbReference type="EMBL" id="SEL91769.1"/>
    </source>
</evidence>
<feature type="coiled-coil region" evidence="6">
    <location>
        <begin position="88"/>
        <end position="115"/>
    </location>
</feature>
<feature type="transmembrane region" description="Helical" evidence="7">
    <location>
        <begin position="173"/>
        <end position="195"/>
    </location>
</feature>
<dbReference type="PIRSF" id="PIRSF006158">
    <property type="entry name" value="UCP006158_SH3"/>
    <property type="match status" value="1"/>
</dbReference>
<feature type="coiled-coil region" evidence="6">
    <location>
        <begin position="141"/>
        <end position="168"/>
    </location>
</feature>
<reference evidence="10" key="2">
    <citation type="submission" date="2016-10" db="EMBL/GenBank/DDBJ databases">
        <authorList>
            <person name="de Groot N.N."/>
        </authorList>
    </citation>
    <scope>NUCLEOTIDE SEQUENCE [LARGE SCALE GENOMIC DNA]</scope>
    <source>
        <strain evidence="10">DSM 24204</strain>
    </source>
</reference>
<dbReference type="InterPro" id="IPR003646">
    <property type="entry name" value="SH3-like_bac-type"/>
</dbReference>
<evidence type="ECO:0000313" key="9">
    <source>
        <dbReference type="EMBL" id="MDP8084738.1"/>
    </source>
</evidence>
<feature type="domain" description="SH3b" evidence="8">
    <location>
        <begin position="25"/>
        <end position="89"/>
    </location>
</feature>
<evidence type="ECO:0000256" key="5">
    <source>
        <dbReference type="ARBA" id="ARBA00023136"/>
    </source>
</evidence>